<organism evidence="2">
    <name type="scientific">Anopheles sinensis</name>
    <name type="common">Mosquito</name>
    <dbReference type="NCBI Taxonomy" id="74873"/>
    <lineage>
        <taxon>Eukaryota</taxon>
        <taxon>Metazoa</taxon>
        <taxon>Ecdysozoa</taxon>
        <taxon>Arthropoda</taxon>
        <taxon>Hexapoda</taxon>
        <taxon>Insecta</taxon>
        <taxon>Pterygota</taxon>
        <taxon>Neoptera</taxon>
        <taxon>Endopterygota</taxon>
        <taxon>Diptera</taxon>
        <taxon>Nematocera</taxon>
        <taxon>Culicoidea</taxon>
        <taxon>Culicidae</taxon>
        <taxon>Anophelinae</taxon>
        <taxon>Anopheles</taxon>
    </lineage>
</organism>
<sequence>MMQTYPGRKNVVSIFTHQKANTKENVRVNPLHTTPPVRKERISDEPENRSTLATADFDIRDNGPLVQGFTFPLKTRTEVERLEDAIHLDNNIRSQYINFLTKRKPKSTSVQHFLSHVFSDEALTAYNFHGSNTSGRAKIPMKTYSVFFDCFLEAYERHGLTDMELQSQLTAAIKYSRNRMRQRSFRARKNQLADSMPFWKKQIRELCKGFKFAQNPNIVEIRTIKQMLRSMDIRFFELQGINPRKPLTISGFPMPLQCEEDIERLELMVKRNPKIRQQYIEFLRCRKALSADISECFSNFFSDEAMVNYSWPMTDTCKMPRKQMNKYQIFTVCMLDIIIPDNSPNEVVGFRFPLSCPEDIERLEFAVQTDATVRAQYINFLATKKSPEEGVSKCFEHVFSHLSLYNYCLFKQEATDSGKKLMTEYDIFTECMLEAWRSHGLTKENLLYEQQLALDAALEHRKQSIYKRQQRSKTIQNMLRQLIPKSTK</sequence>
<dbReference type="InterPro" id="IPR032071">
    <property type="entry name" value="DUF4806"/>
</dbReference>
<dbReference type="AlphaFoldDB" id="A0A084WSR8"/>
<dbReference type="OMA" id="YAIFWDC"/>
<dbReference type="EMBL" id="ATLV01026697">
    <property type="status" value="NOT_ANNOTATED_CDS"/>
    <property type="molecule type" value="Genomic_DNA"/>
</dbReference>
<reference evidence="2 4" key="1">
    <citation type="journal article" date="2014" name="BMC Genomics">
        <title>Genome sequence of Anopheles sinensis provides insight into genetics basis of mosquito competence for malaria parasites.</title>
        <authorList>
            <person name="Zhou D."/>
            <person name="Zhang D."/>
            <person name="Ding G."/>
            <person name="Shi L."/>
            <person name="Hou Q."/>
            <person name="Ye Y."/>
            <person name="Xu Y."/>
            <person name="Zhou H."/>
            <person name="Xiong C."/>
            <person name="Li S."/>
            <person name="Yu J."/>
            <person name="Hong S."/>
            <person name="Yu X."/>
            <person name="Zou P."/>
            <person name="Chen C."/>
            <person name="Chang X."/>
            <person name="Wang W."/>
            <person name="Lv Y."/>
            <person name="Sun Y."/>
            <person name="Ma L."/>
            <person name="Shen B."/>
            <person name="Zhu C."/>
        </authorList>
    </citation>
    <scope>NUCLEOTIDE SEQUENCE [LARGE SCALE GENOMIC DNA]</scope>
</reference>
<feature type="domain" description="DUF4806" evidence="1">
    <location>
        <begin position="249"/>
        <end position="336"/>
    </location>
</feature>
<name>A0A084WSR8_ANOSI</name>
<evidence type="ECO:0000313" key="3">
    <source>
        <dbReference type="EnsemblMetazoa" id="ASIC021565-PA"/>
    </source>
</evidence>
<evidence type="ECO:0000259" key="1">
    <source>
        <dbReference type="Pfam" id="PF16064"/>
    </source>
</evidence>
<accession>A0A084WSR8</accession>
<feature type="domain" description="DUF4806" evidence="1">
    <location>
        <begin position="66"/>
        <end position="154"/>
    </location>
</feature>
<feature type="domain" description="DUF4806" evidence="1">
    <location>
        <begin position="347"/>
        <end position="435"/>
    </location>
</feature>
<dbReference type="OrthoDB" id="7744082at2759"/>
<dbReference type="VEuPathDB" id="VectorBase:ASIC021565"/>
<dbReference type="Proteomes" id="UP000030765">
    <property type="component" value="Unassembled WGS sequence"/>
</dbReference>
<keyword evidence="4" id="KW-1185">Reference proteome</keyword>
<proteinExistence type="predicted"/>
<evidence type="ECO:0000313" key="4">
    <source>
        <dbReference type="Proteomes" id="UP000030765"/>
    </source>
</evidence>
<evidence type="ECO:0000313" key="2">
    <source>
        <dbReference type="EMBL" id="KFB53262.1"/>
    </source>
</evidence>
<dbReference type="Pfam" id="PF16064">
    <property type="entry name" value="DUF4806"/>
    <property type="match status" value="3"/>
</dbReference>
<dbReference type="VEuPathDB" id="VectorBase:ASIS010599"/>
<dbReference type="VEuPathDB" id="VectorBase:ASIS009039"/>
<dbReference type="EnsemblMetazoa" id="ASIC021565-RA">
    <property type="protein sequence ID" value="ASIC021565-PA"/>
    <property type="gene ID" value="ASIC021565"/>
</dbReference>
<dbReference type="EMBL" id="KE525417">
    <property type="protein sequence ID" value="KFB53262.1"/>
    <property type="molecule type" value="Genomic_DNA"/>
</dbReference>
<gene>
    <name evidence="2" type="ORF">ZHAS_00021565</name>
</gene>
<reference evidence="3" key="2">
    <citation type="submission" date="2020-05" db="UniProtKB">
        <authorList>
            <consortium name="EnsemblMetazoa"/>
        </authorList>
    </citation>
    <scope>IDENTIFICATION</scope>
</reference>
<protein>
    <recommendedName>
        <fullName evidence="1">DUF4806 domain-containing protein</fullName>
    </recommendedName>
</protein>